<reference evidence="2" key="1">
    <citation type="submission" date="2017-07" db="EMBL/GenBank/DDBJ databases">
        <title>Taro Niue Genome Assembly and Annotation.</title>
        <authorList>
            <person name="Atibalentja N."/>
            <person name="Keating K."/>
            <person name="Fields C.J."/>
        </authorList>
    </citation>
    <scope>NUCLEOTIDE SEQUENCE</scope>
    <source>
        <strain evidence="2">Niue_2</strain>
        <tissue evidence="2">Leaf</tissue>
    </source>
</reference>
<feature type="region of interest" description="Disordered" evidence="1">
    <location>
        <begin position="1"/>
        <end position="59"/>
    </location>
</feature>
<protein>
    <submittedName>
        <fullName evidence="2">Uncharacterized protein</fullName>
    </submittedName>
</protein>
<accession>A0A843UIB7</accession>
<sequence length="59" mass="6188">MTIRSRTVRGSAGSPAWASPSSSNSSASHRTTRETSSPSSSADVSTSSEEIVRSDSERE</sequence>
<dbReference type="EMBL" id="NMUH01000676">
    <property type="protein sequence ID" value="MQL83141.1"/>
    <property type="molecule type" value="Genomic_DNA"/>
</dbReference>
<dbReference type="Proteomes" id="UP000652761">
    <property type="component" value="Unassembled WGS sequence"/>
</dbReference>
<keyword evidence="3" id="KW-1185">Reference proteome</keyword>
<feature type="compositionally biased region" description="Basic and acidic residues" evidence="1">
    <location>
        <begin position="50"/>
        <end position="59"/>
    </location>
</feature>
<comment type="caution">
    <text evidence="2">The sequence shown here is derived from an EMBL/GenBank/DDBJ whole genome shotgun (WGS) entry which is preliminary data.</text>
</comment>
<organism evidence="2 3">
    <name type="scientific">Colocasia esculenta</name>
    <name type="common">Wild taro</name>
    <name type="synonym">Arum esculentum</name>
    <dbReference type="NCBI Taxonomy" id="4460"/>
    <lineage>
        <taxon>Eukaryota</taxon>
        <taxon>Viridiplantae</taxon>
        <taxon>Streptophyta</taxon>
        <taxon>Embryophyta</taxon>
        <taxon>Tracheophyta</taxon>
        <taxon>Spermatophyta</taxon>
        <taxon>Magnoliopsida</taxon>
        <taxon>Liliopsida</taxon>
        <taxon>Araceae</taxon>
        <taxon>Aroideae</taxon>
        <taxon>Colocasieae</taxon>
        <taxon>Colocasia</taxon>
    </lineage>
</organism>
<proteinExistence type="predicted"/>
<evidence type="ECO:0000313" key="3">
    <source>
        <dbReference type="Proteomes" id="UP000652761"/>
    </source>
</evidence>
<evidence type="ECO:0000313" key="2">
    <source>
        <dbReference type="EMBL" id="MQL83141.1"/>
    </source>
</evidence>
<evidence type="ECO:0000256" key="1">
    <source>
        <dbReference type="SAM" id="MobiDB-lite"/>
    </source>
</evidence>
<dbReference type="AlphaFoldDB" id="A0A843UIB7"/>
<name>A0A843UIB7_COLES</name>
<gene>
    <name evidence="2" type="ORF">Taro_015624</name>
</gene>
<feature type="compositionally biased region" description="Low complexity" evidence="1">
    <location>
        <begin position="10"/>
        <end position="48"/>
    </location>
</feature>